<feature type="transmembrane region" description="Helical" evidence="6">
    <location>
        <begin position="628"/>
        <end position="649"/>
    </location>
</feature>
<dbReference type="PANTHER" id="PTHR30071">
    <property type="entry name" value="HEME EXPORTER PROTEIN C"/>
    <property type="match status" value="1"/>
</dbReference>
<keyword evidence="2 6" id="KW-0812">Transmembrane</keyword>
<organism evidence="9 10">
    <name type="scientific">Sulfurospirillum barnesii (strain ATCC 700032 / DSM 10660 / SES-3)</name>
    <dbReference type="NCBI Taxonomy" id="760154"/>
    <lineage>
        <taxon>Bacteria</taxon>
        <taxon>Pseudomonadati</taxon>
        <taxon>Campylobacterota</taxon>
        <taxon>Epsilonproteobacteria</taxon>
        <taxon>Campylobacterales</taxon>
        <taxon>Sulfurospirillaceae</taxon>
        <taxon>Sulfurospirillum</taxon>
    </lineage>
</organism>
<dbReference type="InterPro" id="IPR002541">
    <property type="entry name" value="Cyt_c_assembly"/>
</dbReference>
<gene>
    <name evidence="9" type="ordered locus">Sulba_0766</name>
</gene>
<evidence type="ECO:0000313" key="10">
    <source>
        <dbReference type="Proteomes" id="UP000006176"/>
    </source>
</evidence>
<keyword evidence="10" id="KW-1185">Reference proteome</keyword>
<dbReference type="InterPro" id="IPR045062">
    <property type="entry name" value="Cyt_c_biogenesis_CcsA/CcmC"/>
</dbReference>
<name>I3XVU6_SULBS</name>
<evidence type="ECO:0000256" key="2">
    <source>
        <dbReference type="ARBA" id="ARBA00022692"/>
    </source>
</evidence>
<dbReference type="eggNOG" id="COG0755">
    <property type="taxonomic scope" value="Bacteria"/>
</dbReference>
<feature type="domain" description="ResB-like" evidence="8">
    <location>
        <begin position="73"/>
        <end position="117"/>
    </location>
</feature>
<dbReference type="GO" id="GO:0005886">
    <property type="term" value="C:plasma membrane"/>
    <property type="evidence" value="ECO:0007669"/>
    <property type="project" value="TreeGrafter"/>
</dbReference>
<dbReference type="GO" id="GO:0017004">
    <property type="term" value="P:cytochrome complex assembly"/>
    <property type="evidence" value="ECO:0007669"/>
    <property type="project" value="UniProtKB-KW"/>
</dbReference>
<feature type="transmembrane region" description="Helical" evidence="6">
    <location>
        <begin position="661"/>
        <end position="677"/>
    </location>
</feature>
<dbReference type="RefSeq" id="WP_014768950.1">
    <property type="nucleotide sequence ID" value="NC_018002.1"/>
</dbReference>
<keyword evidence="5 6" id="KW-0472">Membrane</keyword>
<evidence type="ECO:0000256" key="6">
    <source>
        <dbReference type="SAM" id="Phobius"/>
    </source>
</evidence>
<feature type="transmembrane region" description="Helical" evidence="6">
    <location>
        <begin position="81"/>
        <end position="100"/>
    </location>
</feature>
<dbReference type="Pfam" id="PF05140">
    <property type="entry name" value="ResB"/>
    <property type="match status" value="2"/>
</dbReference>
<keyword evidence="3" id="KW-0201">Cytochrome c-type biogenesis</keyword>
<accession>I3XVU6</accession>
<feature type="domain" description="Cytochrome c assembly protein" evidence="7">
    <location>
        <begin position="655"/>
        <end position="859"/>
    </location>
</feature>
<dbReference type="PATRIC" id="fig|760154.4.peg.765"/>
<comment type="subcellular location">
    <subcellularLocation>
        <location evidence="1">Membrane</location>
        <topology evidence="1">Multi-pass membrane protein</topology>
    </subcellularLocation>
</comment>
<evidence type="ECO:0000259" key="8">
    <source>
        <dbReference type="Pfam" id="PF05140"/>
    </source>
</evidence>
<evidence type="ECO:0000259" key="7">
    <source>
        <dbReference type="Pfam" id="PF01578"/>
    </source>
</evidence>
<dbReference type="OrthoDB" id="9814290at2"/>
<dbReference type="AlphaFoldDB" id="I3XVU6"/>
<dbReference type="PANTHER" id="PTHR30071:SF1">
    <property type="entry name" value="CYTOCHROME B_B6 PROTEIN-RELATED"/>
    <property type="match status" value="1"/>
</dbReference>
<evidence type="ECO:0000256" key="4">
    <source>
        <dbReference type="ARBA" id="ARBA00022989"/>
    </source>
</evidence>
<feature type="transmembrane region" description="Helical" evidence="6">
    <location>
        <begin position="684"/>
        <end position="703"/>
    </location>
</feature>
<feature type="transmembrane region" description="Helical" evidence="6">
    <location>
        <begin position="723"/>
        <end position="744"/>
    </location>
</feature>
<feature type="transmembrane region" description="Helical" evidence="6">
    <location>
        <begin position="597"/>
        <end position="616"/>
    </location>
</feature>
<evidence type="ECO:0000256" key="3">
    <source>
        <dbReference type="ARBA" id="ARBA00022748"/>
    </source>
</evidence>
<feature type="domain" description="ResB-like" evidence="8">
    <location>
        <begin position="212"/>
        <end position="284"/>
    </location>
</feature>
<proteinExistence type="predicted"/>
<feature type="transmembrane region" description="Helical" evidence="6">
    <location>
        <begin position="765"/>
        <end position="786"/>
    </location>
</feature>
<protein>
    <submittedName>
        <fullName evidence="9">ABC-type transport system involved in cytochrome c biogenesis, permease component</fullName>
    </submittedName>
</protein>
<dbReference type="eggNOG" id="COG1333">
    <property type="taxonomic scope" value="Bacteria"/>
</dbReference>
<dbReference type="Proteomes" id="UP000006176">
    <property type="component" value="Chromosome"/>
</dbReference>
<feature type="transmembrane region" description="Helical" evidence="6">
    <location>
        <begin position="50"/>
        <end position="69"/>
    </location>
</feature>
<evidence type="ECO:0000256" key="1">
    <source>
        <dbReference type="ARBA" id="ARBA00004141"/>
    </source>
</evidence>
<dbReference type="EMBL" id="CP003333">
    <property type="protein sequence ID" value="AFL68070.1"/>
    <property type="molecule type" value="Genomic_DNA"/>
</dbReference>
<keyword evidence="4 6" id="KW-1133">Transmembrane helix</keyword>
<evidence type="ECO:0000313" key="9">
    <source>
        <dbReference type="EMBL" id="AFL68070.1"/>
    </source>
</evidence>
<feature type="transmembrane region" description="Helical" evidence="6">
    <location>
        <begin position="870"/>
        <end position="889"/>
    </location>
</feature>
<dbReference type="GO" id="GO:0020037">
    <property type="term" value="F:heme binding"/>
    <property type="evidence" value="ECO:0007669"/>
    <property type="project" value="InterPro"/>
</dbReference>
<dbReference type="Pfam" id="PF01578">
    <property type="entry name" value="Cytochrom_C_asm"/>
    <property type="match status" value="1"/>
</dbReference>
<dbReference type="STRING" id="760154.Sulba_0766"/>
<dbReference type="HOGENOM" id="CLU_008710_0_0_7"/>
<reference evidence="9 10" key="1">
    <citation type="submission" date="2012-06" db="EMBL/GenBank/DDBJ databases">
        <title>Complete sequence of Sulfurospirillum barnesii SES-3.</title>
        <authorList>
            <consortium name="US DOE Joint Genome Institute"/>
            <person name="Lucas S."/>
            <person name="Han J."/>
            <person name="Lapidus A."/>
            <person name="Cheng J.-F."/>
            <person name="Goodwin L."/>
            <person name="Pitluck S."/>
            <person name="Peters L."/>
            <person name="Ovchinnikova G."/>
            <person name="Lu M."/>
            <person name="Detter J.C."/>
            <person name="Han C."/>
            <person name="Tapia R."/>
            <person name="Land M."/>
            <person name="Hauser L."/>
            <person name="Kyrpides N."/>
            <person name="Ivanova N."/>
            <person name="Pagani I."/>
            <person name="Stolz J."/>
            <person name="Arkin A."/>
            <person name="Dehal P."/>
            <person name="Oremland R."/>
            <person name="Saltikov C."/>
            <person name="Basu P."/>
            <person name="Hollibaugh J."/>
            <person name="Newman D."/>
            <person name="Stolyar S."/>
            <person name="Hazen T."/>
            <person name="Woyke T."/>
        </authorList>
    </citation>
    <scope>NUCLEOTIDE SEQUENCE [LARGE SCALE GENOMIC DNA]</scope>
    <source>
        <strain evidence="10">ATCC 700032 / DSM 10660 / SES-3</strain>
    </source>
</reference>
<sequence>MQGLREMVRRFCSYTMVLILLAILGIGGAIATFIESAYDTQTAKILIYDARWYEAVMVLSTLSLIGLIYKTRMWKRMGSFLIHLSFIVILIGAGLTRYFGYEGIIHIREGQHEKEMITVVPYLHIQTHETSFEHPLVLGQLGKNDFSFLHVIHGKPLNITYKDYHYKGKGERANLEVYVTYGSQMRTLLLKGGAGWVEEPVIASFEGLELALTWGSKVMDLPFSLALRDFELKRYAGSMSPSSYSSDIEVLDANHNTLFAYQIFMNHPLHYAGYTFFQSSYDLDEQGTVLEINKDPGKWPTYAGYFLLTLGFLSNFFTQGSRFLKLRAYLKNVQLLWLLLCFSLCGIDAKANTTLYLEHLAHNSAVHAKEDLSSLLIQDMQGRIKPFSTEALDIVHKLTSESSLYHLSAEQIILGMSAQPQMWQEIPLVKLNNAHIKELLNLPPTQTFVSFSQVFDANGAYKLAHAINEANQKPQSKRGTFENDLIKFDEKLNIAYLTFKGVLFKFIPLPNDKNHTWLTPNDALQHPLISVEIKNAISTYFSGLQEGINRNEWTKASQALYTLKSHQKLYAQEVIPSQARIQAELLYNRLALFQKLIGVYFTLGFAAFFLALFSLFTQKQFKHVETILIAAFSLGLLMHTFALGLRWYVSGHAPWSDSYESMVYIGWSAAFAGLVVFRRSMLSLCAASIFAGIMMLVSHMSFVNPQMTNLVPVLKSYWLSIHVSVITASYGFLGLGALLGLLSLMLMACKTKSNENVLNEQIRTLYAINEISLIIGLSMLAIGNFFGGIWANESWGRYWGWDPKETWSYVSIIVYAFILHMRFVPKIYSVFSFSLASVFGFSSIIMTYFGVNFYLTGMHSYAATGESPSIPMGVYYAIGVLVALSLIAYRGRRVRAI</sequence>
<feature type="transmembrane region" description="Helical" evidence="6">
    <location>
        <begin position="830"/>
        <end position="850"/>
    </location>
</feature>
<feature type="transmembrane region" description="Helical" evidence="6">
    <location>
        <begin position="806"/>
        <end position="823"/>
    </location>
</feature>
<evidence type="ECO:0000256" key="5">
    <source>
        <dbReference type="ARBA" id="ARBA00023136"/>
    </source>
</evidence>
<dbReference type="InterPro" id="IPR007816">
    <property type="entry name" value="ResB-like_domain"/>
</dbReference>
<feature type="transmembrane region" description="Helical" evidence="6">
    <location>
        <begin position="12"/>
        <end position="38"/>
    </location>
</feature>
<dbReference type="KEGG" id="sba:Sulba_0766"/>